<evidence type="ECO:0000313" key="3">
    <source>
        <dbReference type="Proteomes" id="UP000185557"/>
    </source>
</evidence>
<proteinExistence type="predicted"/>
<gene>
    <name evidence="2" type="ORF">NIES30_17905</name>
</gene>
<dbReference type="InterPro" id="IPR005135">
    <property type="entry name" value="Endo/exonuclease/phosphatase"/>
</dbReference>
<dbReference type="SUPFAM" id="SSF56219">
    <property type="entry name" value="DNase I-like"/>
    <property type="match status" value="1"/>
</dbReference>
<dbReference type="STRING" id="549789.NIES30_17905"/>
<dbReference type="OrthoDB" id="572278at2"/>
<comment type="caution">
    <text evidence="2">The sequence shown here is derived from an EMBL/GenBank/DDBJ whole genome shotgun (WGS) entry which is preliminary data.</text>
</comment>
<keyword evidence="3" id="KW-1185">Reference proteome</keyword>
<organism evidence="2 3">
    <name type="scientific">Phormidium tenue NIES-30</name>
    <dbReference type="NCBI Taxonomy" id="549789"/>
    <lineage>
        <taxon>Bacteria</taxon>
        <taxon>Bacillati</taxon>
        <taxon>Cyanobacteriota</taxon>
        <taxon>Cyanophyceae</taxon>
        <taxon>Oscillatoriophycideae</taxon>
        <taxon>Oscillatoriales</taxon>
        <taxon>Oscillatoriaceae</taxon>
        <taxon>Phormidium</taxon>
    </lineage>
</organism>
<accession>A0A1U7J2A8</accession>
<dbReference type="InterPro" id="IPR036691">
    <property type="entry name" value="Endo/exonu/phosph_ase_sf"/>
</dbReference>
<sequence length="244" mass="27308">MSRVRIATWNVEWASPISTRAQLIREAIFNLQPEVVCLTETHLNFLEQLGGYTITGGQDWGYQSATGRRKVLLWSRAPWESVRGEGPPQMPPGRFVAGITNTSVSKVLVYGVCIPWKDAHVRTGLKNKAPWEDHEAYLRALSSDPVMHQSGQPLVVLGDYNQQLPRKRSPVQMESLLRKTLVGTKIWTEGLTDEDGYLAIDHIATSPHLNATDRGVITRQHSSGHRLSDHFGVWCDFSLSGLLD</sequence>
<dbReference type="Gene3D" id="3.60.10.10">
    <property type="entry name" value="Endonuclease/exonuclease/phosphatase"/>
    <property type="match status" value="1"/>
</dbReference>
<evidence type="ECO:0000313" key="2">
    <source>
        <dbReference type="EMBL" id="OKH46169.1"/>
    </source>
</evidence>
<name>A0A1U7J2A8_9CYAN</name>
<protein>
    <recommendedName>
        <fullName evidence="1">Endonuclease/exonuclease/phosphatase domain-containing protein</fullName>
    </recommendedName>
</protein>
<evidence type="ECO:0000259" key="1">
    <source>
        <dbReference type="Pfam" id="PF03372"/>
    </source>
</evidence>
<reference evidence="2 3" key="1">
    <citation type="submission" date="2016-11" db="EMBL/GenBank/DDBJ databases">
        <title>Draft Genome Sequences of Nine Cyanobacterial Strains from Diverse Habitats.</title>
        <authorList>
            <person name="Zhu T."/>
            <person name="Hou S."/>
            <person name="Lu X."/>
            <person name="Hess W.R."/>
        </authorList>
    </citation>
    <scope>NUCLEOTIDE SEQUENCE [LARGE SCALE GENOMIC DNA]</scope>
    <source>
        <strain evidence="2 3">NIES-30</strain>
    </source>
</reference>
<dbReference type="AlphaFoldDB" id="A0A1U7J2A8"/>
<dbReference type="GO" id="GO:0003824">
    <property type="term" value="F:catalytic activity"/>
    <property type="evidence" value="ECO:0007669"/>
    <property type="project" value="InterPro"/>
</dbReference>
<dbReference type="RefSeq" id="WP_073609801.1">
    <property type="nucleotide sequence ID" value="NZ_MRCG01000014.1"/>
</dbReference>
<feature type="domain" description="Endonuclease/exonuclease/phosphatase" evidence="1">
    <location>
        <begin position="7"/>
        <end position="230"/>
    </location>
</feature>
<dbReference type="Pfam" id="PF03372">
    <property type="entry name" value="Exo_endo_phos"/>
    <property type="match status" value="1"/>
</dbReference>
<dbReference type="EMBL" id="MRCG01000014">
    <property type="protein sequence ID" value="OKH46169.1"/>
    <property type="molecule type" value="Genomic_DNA"/>
</dbReference>
<dbReference type="Proteomes" id="UP000185557">
    <property type="component" value="Unassembled WGS sequence"/>
</dbReference>